<accession>A0AA35Z6L9</accession>
<dbReference type="PANTHER" id="PTHR31973">
    <property type="entry name" value="POLYPROTEIN, PUTATIVE-RELATED"/>
    <property type="match status" value="1"/>
</dbReference>
<dbReference type="AlphaFoldDB" id="A0AA35Z6L9"/>
<reference evidence="2" key="1">
    <citation type="submission" date="2023-04" db="EMBL/GenBank/DDBJ databases">
        <authorList>
            <person name="Vijverberg K."/>
            <person name="Xiong W."/>
            <person name="Schranz E."/>
        </authorList>
    </citation>
    <scope>NUCLEOTIDE SEQUENCE</scope>
</reference>
<dbReference type="EMBL" id="OX465081">
    <property type="protein sequence ID" value="CAI9286624.1"/>
    <property type="molecule type" value="Genomic_DNA"/>
</dbReference>
<sequence>MGIFWSFYFCRSFGGTLIIIYSPYILHVSTKAVIQQLDDDPSPELIRIWPKKKEVGSCCKKLDMNVLPEQSYVQKQVEDGLYDYSMSLVPFEHSQVTECCMAYIEHEVNDLYVPIEKEVDAMDDVRVDFSCLDQRENLYDFNSLSDNGYKNMGEYEEEVAEDEEDGQQEEEEDEKQEDGTKEETYEDDGDYIVHPKVLFDDLGCRYKIYRFTKEEPRLVKIVIDEHLCLQARKMKAYTSRFLATIIIHKVNSNPRILISALHEELHMELELSLSKMKVFRAKSIAKDQLYGDFEKQYNFFKDYCLELHTDNRGTTVKLEVCRKPNPQVQTQIFNRLYICLRALNLGFKVGQRELLGLNGRLLKGAFPGKMLIVVGLDSNNGIYLIAYVVVEVESQDSWTWFLKCLSDDLELDASCNFTFYLTDKRLEGLRKRGGGL</sequence>
<gene>
    <name evidence="2" type="ORF">LSALG_LOCUS26035</name>
</gene>
<evidence type="ECO:0000256" key="1">
    <source>
        <dbReference type="SAM" id="MobiDB-lite"/>
    </source>
</evidence>
<name>A0AA35Z6L9_LACSI</name>
<dbReference type="Proteomes" id="UP001177003">
    <property type="component" value="Chromosome 5"/>
</dbReference>
<feature type="compositionally biased region" description="Acidic residues" evidence="1">
    <location>
        <begin position="156"/>
        <end position="176"/>
    </location>
</feature>
<proteinExistence type="predicted"/>
<evidence type="ECO:0000313" key="2">
    <source>
        <dbReference type="EMBL" id="CAI9286624.1"/>
    </source>
</evidence>
<evidence type="ECO:0000313" key="3">
    <source>
        <dbReference type="Proteomes" id="UP001177003"/>
    </source>
</evidence>
<evidence type="ECO:0008006" key="4">
    <source>
        <dbReference type="Google" id="ProtNLM"/>
    </source>
</evidence>
<dbReference type="PANTHER" id="PTHR31973:SF190">
    <property type="entry name" value="MULE TRANSPOSASE DOMAIN-CONTAINING PROTEIN"/>
    <property type="match status" value="1"/>
</dbReference>
<protein>
    <recommendedName>
        <fullName evidence="4">MULE transposase domain-containing protein</fullName>
    </recommendedName>
</protein>
<feature type="region of interest" description="Disordered" evidence="1">
    <location>
        <begin position="156"/>
        <end position="186"/>
    </location>
</feature>
<keyword evidence="3" id="KW-1185">Reference proteome</keyword>
<organism evidence="2 3">
    <name type="scientific">Lactuca saligna</name>
    <name type="common">Willowleaf lettuce</name>
    <dbReference type="NCBI Taxonomy" id="75948"/>
    <lineage>
        <taxon>Eukaryota</taxon>
        <taxon>Viridiplantae</taxon>
        <taxon>Streptophyta</taxon>
        <taxon>Embryophyta</taxon>
        <taxon>Tracheophyta</taxon>
        <taxon>Spermatophyta</taxon>
        <taxon>Magnoliopsida</taxon>
        <taxon>eudicotyledons</taxon>
        <taxon>Gunneridae</taxon>
        <taxon>Pentapetalae</taxon>
        <taxon>asterids</taxon>
        <taxon>campanulids</taxon>
        <taxon>Asterales</taxon>
        <taxon>Asteraceae</taxon>
        <taxon>Cichorioideae</taxon>
        <taxon>Cichorieae</taxon>
        <taxon>Lactucinae</taxon>
        <taxon>Lactuca</taxon>
    </lineage>
</organism>